<protein>
    <recommendedName>
        <fullName evidence="10">peptidoglycan glycosyltransferase</fullName>
        <ecNumber evidence="10">2.4.99.28</ecNumber>
    </recommendedName>
</protein>
<dbReference type="InterPro" id="IPR050396">
    <property type="entry name" value="Glycosyltr_51/Transpeptidase"/>
</dbReference>
<dbReference type="GO" id="GO:0008658">
    <property type="term" value="F:penicillin binding"/>
    <property type="evidence" value="ECO:0007669"/>
    <property type="project" value="InterPro"/>
</dbReference>
<feature type="domain" description="Penicillin-binding protein transpeptidase" evidence="14">
    <location>
        <begin position="417"/>
        <end position="696"/>
    </location>
</feature>
<dbReference type="Proteomes" id="UP000634206">
    <property type="component" value="Unassembled WGS sequence"/>
</dbReference>
<dbReference type="Gene3D" id="3.40.710.10">
    <property type="entry name" value="DD-peptidase/beta-lactamase superfamily"/>
    <property type="match status" value="1"/>
</dbReference>
<dbReference type="Pfam" id="PF00912">
    <property type="entry name" value="Transgly"/>
    <property type="match status" value="1"/>
</dbReference>
<proteinExistence type="inferred from homology"/>
<dbReference type="PANTHER" id="PTHR32282">
    <property type="entry name" value="BINDING PROTEIN TRANSPEPTIDASE, PUTATIVE-RELATED"/>
    <property type="match status" value="1"/>
</dbReference>
<evidence type="ECO:0000256" key="2">
    <source>
        <dbReference type="ARBA" id="ARBA00007090"/>
    </source>
</evidence>
<name>A0AAE2SCV8_9BACT</name>
<dbReference type="GO" id="GO:0004180">
    <property type="term" value="F:carboxypeptidase activity"/>
    <property type="evidence" value="ECO:0007669"/>
    <property type="project" value="UniProtKB-KW"/>
</dbReference>
<dbReference type="EMBL" id="JAENIG010000007">
    <property type="protein sequence ID" value="MBK1855514.1"/>
    <property type="molecule type" value="Genomic_DNA"/>
</dbReference>
<dbReference type="GO" id="GO:0030288">
    <property type="term" value="C:outer membrane-bounded periplasmic space"/>
    <property type="evidence" value="ECO:0007669"/>
    <property type="project" value="TreeGrafter"/>
</dbReference>
<feature type="compositionally biased region" description="Basic residues" evidence="12">
    <location>
        <begin position="21"/>
        <end position="44"/>
    </location>
</feature>
<feature type="region of interest" description="Disordered" evidence="12">
    <location>
        <begin position="389"/>
        <end position="410"/>
    </location>
</feature>
<evidence type="ECO:0000256" key="4">
    <source>
        <dbReference type="ARBA" id="ARBA00022645"/>
    </source>
</evidence>
<dbReference type="InterPro" id="IPR036950">
    <property type="entry name" value="PBP_transglycosylase"/>
</dbReference>
<evidence type="ECO:0000256" key="13">
    <source>
        <dbReference type="SAM" id="Phobius"/>
    </source>
</evidence>
<organism evidence="16 17">
    <name type="scientific">Oceaniferula flava</name>
    <dbReference type="NCBI Taxonomy" id="2800421"/>
    <lineage>
        <taxon>Bacteria</taxon>
        <taxon>Pseudomonadati</taxon>
        <taxon>Verrucomicrobiota</taxon>
        <taxon>Verrucomicrobiia</taxon>
        <taxon>Verrucomicrobiales</taxon>
        <taxon>Verrucomicrobiaceae</taxon>
        <taxon>Oceaniferula</taxon>
    </lineage>
</organism>
<evidence type="ECO:0000256" key="11">
    <source>
        <dbReference type="ARBA" id="ARBA00049902"/>
    </source>
</evidence>
<comment type="similarity">
    <text evidence="2">In the C-terminal section; belongs to the transpeptidase family.</text>
</comment>
<reference evidence="16" key="1">
    <citation type="submission" date="2021-01" db="EMBL/GenBank/DDBJ databases">
        <title>Modified the classification status of verrucomicrobia.</title>
        <authorList>
            <person name="Feng X."/>
        </authorList>
    </citation>
    <scope>NUCLEOTIDE SEQUENCE</scope>
    <source>
        <strain evidence="16">5K15</strain>
    </source>
</reference>
<keyword evidence="9" id="KW-0511">Multifunctional enzyme</keyword>
<dbReference type="InterPro" id="IPR001264">
    <property type="entry name" value="Glyco_trans_51"/>
</dbReference>
<keyword evidence="8" id="KW-0378">Hydrolase</keyword>
<dbReference type="AlphaFoldDB" id="A0AAE2SCV8"/>
<keyword evidence="13" id="KW-1133">Transmembrane helix</keyword>
<feature type="region of interest" description="Disordered" evidence="12">
    <location>
        <begin position="1"/>
        <end position="45"/>
    </location>
</feature>
<evidence type="ECO:0000256" key="6">
    <source>
        <dbReference type="ARBA" id="ARBA00022676"/>
    </source>
</evidence>
<dbReference type="InterPro" id="IPR012338">
    <property type="entry name" value="Beta-lactam/transpept-like"/>
</dbReference>
<dbReference type="GO" id="GO:0008955">
    <property type="term" value="F:peptidoglycan glycosyltransferase activity"/>
    <property type="evidence" value="ECO:0007669"/>
    <property type="project" value="UniProtKB-EC"/>
</dbReference>
<evidence type="ECO:0000256" key="12">
    <source>
        <dbReference type="SAM" id="MobiDB-lite"/>
    </source>
</evidence>
<evidence type="ECO:0000313" key="16">
    <source>
        <dbReference type="EMBL" id="MBK1855514.1"/>
    </source>
</evidence>
<comment type="caution">
    <text evidence="16">The sequence shown here is derived from an EMBL/GenBank/DDBJ whole genome shotgun (WGS) entry which is preliminary data.</text>
</comment>
<dbReference type="RefSeq" id="WP_309490126.1">
    <property type="nucleotide sequence ID" value="NZ_JAENIG010000007.1"/>
</dbReference>
<evidence type="ECO:0000259" key="15">
    <source>
        <dbReference type="Pfam" id="PF00912"/>
    </source>
</evidence>
<dbReference type="PANTHER" id="PTHR32282:SF33">
    <property type="entry name" value="PEPTIDOGLYCAN GLYCOSYLTRANSFERASE"/>
    <property type="match status" value="1"/>
</dbReference>
<keyword evidence="5" id="KW-0645">Protease</keyword>
<dbReference type="InterPro" id="IPR023346">
    <property type="entry name" value="Lysozyme-like_dom_sf"/>
</dbReference>
<feature type="transmembrane region" description="Helical" evidence="13">
    <location>
        <begin position="78"/>
        <end position="99"/>
    </location>
</feature>
<sequence>MARRKTNTRSGSGRLRPPKSAPKRKSRASGKKSTRKRGGKKAAPKPRGALFTLLFWPFMLVGRITRNWHPAVKWPACVAGSLALIAACFLALLAIFYFVRASSYNLDKVAEMPARTMVYAREGKVELGRLHGDNRYLVDFDQVSPYFRDALISREDARFYDHGAIDVRSLARAFKENIRRKRLAQGGSTLSIQLAENTYFPPDTGPKPSKLKLIDQKFLEMAVAFRIEKRYEKDEILQHYMNRIFWGHSIRGIEAASRTYFEKSANQLTLSEAAMLAGIIRGPNAFSPFKNIDKATHERDVTLGRMVLYEHITQEQADAAKKEKLRIRPKNRRVIQDTYVMDCVRRELDRILEEHNIEEGGLTVITTIDHTIQRAAELSMERNLAKVEKTSGYRHQTRKQWQSKPQGRRGEPAYLQGAAVVIENRSGAVLSVVGGRDADESKYNRAIQAKRQIGSVFKPFVYLTAFNHGMLPQTWVRDSRIQPGEIDGMSGTWNLHNSDGKFGTYITAEDALVRSRNTSSARVGNFAGLKNVNQTAIDVGFIDGIPMTPSSFLGSWEATPWQVASAYTVFPNNGDWYRPYIIQEIRNAEGERLYPGKGDSGKLVVSAAEPGATWSVSNILQQVVDRGTGRKVRALGYKAPCGGKTGTTDDYKDAWFAGYTGNLTCAVWVGMDKPQKIINRGYGSTLAAPIWTDVMKVAGRLGYATPKFKPLRLQTARLCRWSAKHATSGCEAHNSAYNAKVPADIMPEPRDYCTIHPLRAVAPRRTNRTPPRAIPVEPDRPPRAIPVE</sequence>
<evidence type="ECO:0000256" key="5">
    <source>
        <dbReference type="ARBA" id="ARBA00022670"/>
    </source>
</evidence>
<comment type="pathway">
    <text evidence="1">Cell wall biogenesis; peptidoglycan biosynthesis.</text>
</comment>
<dbReference type="GO" id="GO:0006508">
    <property type="term" value="P:proteolysis"/>
    <property type="evidence" value="ECO:0007669"/>
    <property type="project" value="UniProtKB-KW"/>
</dbReference>
<evidence type="ECO:0000256" key="8">
    <source>
        <dbReference type="ARBA" id="ARBA00022801"/>
    </source>
</evidence>
<evidence type="ECO:0000313" key="17">
    <source>
        <dbReference type="Proteomes" id="UP000634206"/>
    </source>
</evidence>
<evidence type="ECO:0000256" key="9">
    <source>
        <dbReference type="ARBA" id="ARBA00023268"/>
    </source>
</evidence>
<keyword evidence="17" id="KW-1185">Reference proteome</keyword>
<evidence type="ECO:0000256" key="3">
    <source>
        <dbReference type="ARBA" id="ARBA00007739"/>
    </source>
</evidence>
<dbReference type="SUPFAM" id="SSF56601">
    <property type="entry name" value="beta-lactamase/transpeptidase-like"/>
    <property type="match status" value="1"/>
</dbReference>
<feature type="domain" description="Glycosyl transferase family 51" evidence="15">
    <location>
        <begin position="128"/>
        <end position="306"/>
    </location>
</feature>
<evidence type="ECO:0000256" key="7">
    <source>
        <dbReference type="ARBA" id="ARBA00022679"/>
    </source>
</evidence>
<comment type="catalytic activity">
    <reaction evidence="11">
        <text>[GlcNAc-(1-&gt;4)-Mur2Ac(oyl-L-Ala-gamma-D-Glu-L-Lys-D-Ala-D-Ala)](n)-di-trans,octa-cis-undecaprenyl diphosphate + beta-D-GlcNAc-(1-&gt;4)-Mur2Ac(oyl-L-Ala-gamma-D-Glu-L-Lys-D-Ala-D-Ala)-di-trans,octa-cis-undecaprenyl diphosphate = [GlcNAc-(1-&gt;4)-Mur2Ac(oyl-L-Ala-gamma-D-Glu-L-Lys-D-Ala-D-Ala)](n+1)-di-trans,octa-cis-undecaprenyl diphosphate + di-trans,octa-cis-undecaprenyl diphosphate + H(+)</text>
        <dbReference type="Rhea" id="RHEA:23708"/>
        <dbReference type="Rhea" id="RHEA-COMP:9602"/>
        <dbReference type="Rhea" id="RHEA-COMP:9603"/>
        <dbReference type="ChEBI" id="CHEBI:15378"/>
        <dbReference type="ChEBI" id="CHEBI:58405"/>
        <dbReference type="ChEBI" id="CHEBI:60033"/>
        <dbReference type="ChEBI" id="CHEBI:78435"/>
        <dbReference type="EC" id="2.4.99.28"/>
    </reaction>
</comment>
<accession>A0AAE2SCV8</accession>
<dbReference type="Pfam" id="PF00905">
    <property type="entry name" value="Transpeptidase"/>
    <property type="match status" value="1"/>
</dbReference>
<feature type="region of interest" description="Disordered" evidence="12">
    <location>
        <begin position="763"/>
        <end position="788"/>
    </location>
</feature>
<keyword evidence="13" id="KW-0472">Membrane</keyword>
<keyword evidence="13" id="KW-0812">Transmembrane</keyword>
<dbReference type="SUPFAM" id="SSF53955">
    <property type="entry name" value="Lysozyme-like"/>
    <property type="match status" value="1"/>
</dbReference>
<comment type="similarity">
    <text evidence="3">In the N-terminal section; belongs to the glycosyltransferase 51 family.</text>
</comment>
<evidence type="ECO:0000256" key="1">
    <source>
        <dbReference type="ARBA" id="ARBA00004752"/>
    </source>
</evidence>
<keyword evidence="4" id="KW-0121">Carboxypeptidase</keyword>
<keyword evidence="7" id="KW-0808">Transferase</keyword>
<keyword evidence="6" id="KW-0328">Glycosyltransferase</keyword>
<dbReference type="InterPro" id="IPR001460">
    <property type="entry name" value="PCN-bd_Tpept"/>
</dbReference>
<evidence type="ECO:0000256" key="10">
    <source>
        <dbReference type="ARBA" id="ARBA00044770"/>
    </source>
</evidence>
<gene>
    <name evidence="16" type="ORF">JIN83_11130</name>
</gene>
<dbReference type="GO" id="GO:0009252">
    <property type="term" value="P:peptidoglycan biosynthetic process"/>
    <property type="evidence" value="ECO:0007669"/>
    <property type="project" value="TreeGrafter"/>
</dbReference>
<evidence type="ECO:0000259" key="14">
    <source>
        <dbReference type="Pfam" id="PF00905"/>
    </source>
</evidence>
<dbReference type="EC" id="2.4.99.28" evidence="10"/>
<dbReference type="Gene3D" id="1.10.3810.10">
    <property type="entry name" value="Biosynthetic peptidoglycan transglycosylase-like"/>
    <property type="match status" value="1"/>
</dbReference>